<sequence length="99" mass="10659">MKVLGPLTGLKSYERLEKPGGTNGRSRAGSTTGTSRGDSVQLSNEGRLFSSALREAQAAPEVRRAKVNAIKAQVESGEYVPDSRKTAQKLVEEDLDQII</sequence>
<feature type="domain" description="Anti-sigma-28 factor FlgM C-terminal" evidence="10">
    <location>
        <begin position="38"/>
        <end position="92"/>
    </location>
</feature>
<comment type="function">
    <text evidence="7">Responsible for the coupling of flagellin expression to flagellar assembly by preventing expression of the flagellin genes when a component of the middle class of proteins is defective. It negatively regulates flagellar genes by inhibiting the activity of FliA by directly binding to FliA.</text>
</comment>
<dbReference type="Proteomes" id="UP000580856">
    <property type="component" value="Unassembled WGS sequence"/>
</dbReference>
<name>A0A846QNJ9_9BACT</name>
<keyword evidence="3" id="KW-0678">Repressor</keyword>
<evidence type="ECO:0000256" key="5">
    <source>
        <dbReference type="ARBA" id="ARBA00023015"/>
    </source>
</evidence>
<reference evidence="11 12" key="1">
    <citation type="submission" date="2020-03" db="EMBL/GenBank/DDBJ databases">
        <title>Genomic Encyclopedia of Type Strains, Phase IV (KMG-IV): sequencing the most valuable type-strain genomes for metagenomic binning, comparative biology and taxonomic classification.</title>
        <authorList>
            <person name="Goeker M."/>
        </authorList>
    </citation>
    <scope>NUCLEOTIDE SEQUENCE [LARGE SCALE GENOMIC DNA]</scope>
    <source>
        <strain evidence="11 12">DSM 24233</strain>
    </source>
</reference>
<evidence type="ECO:0000256" key="7">
    <source>
        <dbReference type="ARBA" id="ARBA00024739"/>
    </source>
</evidence>
<evidence type="ECO:0000256" key="3">
    <source>
        <dbReference type="ARBA" id="ARBA00022491"/>
    </source>
</evidence>
<dbReference type="AlphaFoldDB" id="A0A846QNJ9"/>
<accession>A0A846QNJ9</accession>
<comment type="caution">
    <text evidence="11">The sequence shown here is derived from an EMBL/GenBank/DDBJ whole genome shotgun (WGS) entry which is preliminary data.</text>
</comment>
<proteinExistence type="inferred from homology"/>
<evidence type="ECO:0000256" key="2">
    <source>
        <dbReference type="ARBA" id="ARBA00017823"/>
    </source>
</evidence>
<organism evidence="11 12">
    <name type="scientific">Desulfobaculum xiamenense</name>
    <dbReference type="NCBI Taxonomy" id="995050"/>
    <lineage>
        <taxon>Bacteria</taxon>
        <taxon>Pseudomonadati</taxon>
        <taxon>Thermodesulfobacteriota</taxon>
        <taxon>Desulfovibrionia</taxon>
        <taxon>Desulfovibrionales</taxon>
        <taxon>Desulfovibrionaceae</taxon>
        <taxon>Desulfobaculum</taxon>
    </lineage>
</organism>
<keyword evidence="12" id="KW-1185">Reference proteome</keyword>
<dbReference type="GO" id="GO:0044781">
    <property type="term" value="P:bacterial-type flagellum organization"/>
    <property type="evidence" value="ECO:0007669"/>
    <property type="project" value="UniProtKB-KW"/>
</dbReference>
<evidence type="ECO:0000256" key="6">
    <source>
        <dbReference type="ARBA" id="ARBA00023163"/>
    </source>
</evidence>
<dbReference type="Pfam" id="PF04316">
    <property type="entry name" value="FlgM"/>
    <property type="match status" value="1"/>
</dbReference>
<feature type="region of interest" description="Disordered" evidence="9">
    <location>
        <begin position="1"/>
        <end position="44"/>
    </location>
</feature>
<protein>
    <recommendedName>
        <fullName evidence="2">Negative regulator of flagellin synthesis</fullName>
    </recommendedName>
    <alternativeName>
        <fullName evidence="8">Anti-sigma-28 factor</fullName>
    </alternativeName>
</protein>
<evidence type="ECO:0000313" key="11">
    <source>
        <dbReference type="EMBL" id="NJB66975.1"/>
    </source>
</evidence>
<dbReference type="RefSeq" id="WP_167940067.1">
    <property type="nucleotide sequence ID" value="NZ_JAATJA010000001.1"/>
</dbReference>
<dbReference type="InterPro" id="IPR007412">
    <property type="entry name" value="FlgM"/>
</dbReference>
<dbReference type="NCBIfam" id="TIGR03824">
    <property type="entry name" value="FlgM_jcvi"/>
    <property type="match status" value="1"/>
</dbReference>
<comment type="similarity">
    <text evidence="1">Belongs to the FlgM family.</text>
</comment>
<dbReference type="InterPro" id="IPR035890">
    <property type="entry name" value="Anti-sigma-28_factor_FlgM_sf"/>
</dbReference>
<evidence type="ECO:0000259" key="10">
    <source>
        <dbReference type="Pfam" id="PF04316"/>
    </source>
</evidence>
<keyword evidence="11" id="KW-0966">Cell projection</keyword>
<dbReference type="InterPro" id="IPR031316">
    <property type="entry name" value="FlgM_C"/>
</dbReference>
<keyword evidence="11" id="KW-0969">Cilium</keyword>
<dbReference type="EMBL" id="JAATJA010000001">
    <property type="protein sequence ID" value="NJB66975.1"/>
    <property type="molecule type" value="Genomic_DNA"/>
</dbReference>
<evidence type="ECO:0000256" key="4">
    <source>
        <dbReference type="ARBA" id="ARBA00022795"/>
    </source>
</evidence>
<evidence type="ECO:0000256" key="1">
    <source>
        <dbReference type="ARBA" id="ARBA00005322"/>
    </source>
</evidence>
<keyword evidence="6" id="KW-0804">Transcription</keyword>
<keyword evidence="4" id="KW-1005">Bacterial flagellum biogenesis</keyword>
<feature type="compositionally biased region" description="Polar residues" evidence="9">
    <location>
        <begin position="24"/>
        <end position="44"/>
    </location>
</feature>
<gene>
    <name evidence="11" type="ORF">GGQ74_000615</name>
</gene>
<evidence type="ECO:0000313" key="12">
    <source>
        <dbReference type="Proteomes" id="UP000580856"/>
    </source>
</evidence>
<evidence type="ECO:0000256" key="9">
    <source>
        <dbReference type="SAM" id="MobiDB-lite"/>
    </source>
</evidence>
<dbReference type="SUPFAM" id="SSF101498">
    <property type="entry name" value="Anti-sigma factor FlgM"/>
    <property type="match status" value="1"/>
</dbReference>
<keyword evidence="11" id="KW-0282">Flagellum</keyword>
<dbReference type="GO" id="GO:0045892">
    <property type="term" value="P:negative regulation of DNA-templated transcription"/>
    <property type="evidence" value="ECO:0007669"/>
    <property type="project" value="InterPro"/>
</dbReference>
<evidence type="ECO:0000256" key="8">
    <source>
        <dbReference type="ARBA" id="ARBA00030117"/>
    </source>
</evidence>
<keyword evidence="5" id="KW-0805">Transcription regulation</keyword>